<feature type="compositionally biased region" description="Basic and acidic residues" evidence="1">
    <location>
        <begin position="408"/>
        <end position="417"/>
    </location>
</feature>
<dbReference type="GO" id="GO:0005516">
    <property type="term" value="F:calmodulin binding"/>
    <property type="evidence" value="ECO:0007669"/>
    <property type="project" value="InterPro"/>
</dbReference>
<feature type="compositionally biased region" description="Basic and acidic residues" evidence="1">
    <location>
        <begin position="1141"/>
        <end position="1155"/>
    </location>
</feature>
<dbReference type="EMBL" id="PGOL01007499">
    <property type="protein sequence ID" value="PKI32613.1"/>
    <property type="molecule type" value="Genomic_DNA"/>
</dbReference>
<dbReference type="Pfam" id="PF07839">
    <property type="entry name" value="CaM_binding"/>
    <property type="match status" value="2"/>
</dbReference>
<feature type="compositionally biased region" description="Basic residues" evidence="1">
    <location>
        <begin position="290"/>
        <end position="299"/>
    </location>
</feature>
<evidence type="ECO:0000259" key="2">
    <source>
        <dbReference type="SMART" id="SM01054"/>
    </source>
</evidence>
<feature type="region of interest" description="Disordered" evidence="1">
    <location>
        <begin position="1178"/>
        <end position="1269"/>
    </location>
</feature>
<feature type="region of interest" description="Disordered" evidence="1">
    <location>
        <begin position="453"/>
        <end position="607"/>
    </location>
</feature>
<feature type="region of interest" description="Disordered" evidence="1">
    <location>
        <begin position="1"/>
        <end position="41"/>
    </location>
</feature>
<reference evidence="3" key="2">
    <citation type="submission" date="2017-06" db="EMBL/GenBank/DDBJ databases">
        <title>The pomegranate genome and the genomics of punicalagin biosynthesis.</title>
        <authorList>
            <person name="Xu C."/>
        </authorList>
    </citation>
    <scope>NUCLEOTIDE SEQUENCE [LARGE SCALE GENOMIC DNA]</scope>
    <source>
        <tissue evidence="3">Fresh leaf</tissue>
    </source>
</reference>
<evidence type="ECO:0000313" key="6">
    <source>
        <dbReference type="Proteomes" id="UP000233551"/>
    </source>
</evidence>
<feature type="compositionally biased region" description="Basic and acidic residues" evidence="1">
    <location>
        <begin position="650"/>
        <end position="662"/>
    </location>
</feature>
<evidence type="ECO:0000313" key="3">
    <source>
        <dbReference type="EMBL" id="OWM78918.1"/>
    </source>
</evidence>
<feature type="compositionally biased region" description="Basic and acidic residues" evidence="1">
    <location>
        <begin position="703"/>
        <end position="722"/>
    </location>
</feature>
<feature type="compositionally biased region" description="Basic and acidic residues" evidence="1">
    <location>
        <begin position="118"/>
        <end position="135"/>
    </location>
</feature>
<evidence type="ECO:0000313" key="5">
    <source>
        <dbReference type="Proteomes" id="UP000197138"/>
    </source>
</evidence>
<dbReference type="EMBL" id="MTKT01002492">
    <property type="protein sequence ID" value="OWM78918.1"/>
    <property type="molecule type" value="Genomic_DNA"/>
</dbReference>
<proteinExistence type="predicted"/>
<feature type="region of interest" description="Disordered" evidence="1">
    <location>
        <begin position="926"/>
        <end position="987"/>
    </location>
</feature>
<comment type="caution">
    <text evidence="3">The sequence shown here is derived from an EMBL/GenBank/DDBJ whole genome shotgun (WGS) entry which is preliminary data.</text>
</comment>
<dbReference type="SMART" id="SM01054">
    <property type="entry name" value="CaM_binding"/>
    <property type="match status" value="2"/>
</dbReference>
<feature type="compositionally biased region" description="Basic and acidic residues" evidence="1">
    <location>
        <begin position="582"/>
        <end position="594"/>
    </location>
</feature>
<feature type="domain" description="Calmodulin-binding" evidence="2">
    <location>
        <begin position="1248"/>
        <end position="1361"/>
    </location>
</feature>
<protein>
    <recommendedName>
        <fullName evidence="2">Calmodulin-binding domain-containing protein</fullName>
    </recommendedName>
</protein>
<dbReference type="PANTHER" id="PTHR33923">
    <property type="entry name" value="CALMODULIN-BINDING PROTEIN-RELATED"/>
    <property type="match status" value="1"/>
</dbReference>
<feature type="compositionally biased region" description="Basic and acidic residues" evidence="1">
    <location>
        <begin position="300"/>
        <end position="376"/>
    </location>
</feature>
<dbReference type="Proteomes" id="UP000197138">
    <property type="component" value="Unassembled WGS sequence"/>
</dbReference>
<feature type="region of interest" description="Disordered" evidence="1">
    <location>
        <begin position="635"/>
        <end position="667"/>
    </location>
</feature>
<feature type="region of interest" description="Disordered" evidence="1">
    <location>
        <begin position="290"/>
        <end position="432"/>
    </location>
</feature>
<keyword evidence="6" id="KW-1185">Reference proteome</keyword>
<dbReference type="STRING" id="22663.A0A218X254"/>
<feature type="compositionally biased region" description="Basic residues" evidence="1">
    <location>
        <begin position="97"/>
        <end position="106"/>
    </location>
</feature>
<dbReference type="PANTHER" id="PTHR33923:SF3">
    <property type="entry name" value="CALMODULIN BINDING PROTEIN PICBP"/>
    <property type="match status" value="1"/>
</dbReference>
<feature type="compositionally biased region" description="Polar residues" evidence="1">
    <location>
        <begin position="1202"/>
        <end position="1217"/>
    </location>
</feature>
<feature type="region of interest" description="Disordered" evidence="1">
    <location>
        <begin position="70"/>
        <end position="173"/>
    </location>
</feature>
<gene>
    <name evidence="3" type="ORF">CDL15_Pgr003089</name>
    <name evidence="4" type="ORF">CRG98_047010</name>
</gene>
<reference evidence="5" key="1">
    <citation type="journal article" date="2017" name="Plant J.">
        <title>The pomegranate (Punica granatum L.) genome and the genomics of punicalagin biosynthesis.</title>
        <authorList>
            <person name="Qin G."/>
            <person name="Xu C."/>
            <person name="Ming R."/>
            <person name="Tang H."/>
            <person name="Guyot R."/>
            <person name="Kramer E.M."/>
            <person name="Hu Y."/>
            <person name="Yi X."/>
            <person name="Qi Y."/>
            <person name="Xu X."/>
            <person name="Gao Z."/>
            <person name="Pan H."/>
            <person name="Jian J."/>
            <person name="Tian Y."/>
            <person name="Yue Z."/>
            <person name="Xu Y."/>
        </authorList>
    </citation>
    <scope>NUCLEOTIDE SEQUENCE [LARGE SCALE GENOMIC DNA]</scope>
    <source>
        <strain evidence="5">cv. Dabenzi</strain>
    </source>
</reference>
<feature type="compositionally biased region" description="Polar residues" evidence="1">
    <location>
        <begin position="856"/>
        <end position="868"/>
    </location>
</feature>
<evidence type="ECO:0000256" key="1">
    <source>
        <dbReference type="SAM" id="MobiDB-lite"/>
    </source>
</evidence>
<dbReference type="InterPro" id="IPR012417">
    <property type="entry name" value="CaM-bd_dom_pln"/>
</dbReference>
<feature type="region of interest" description="Disordered" evidence="1">
    <location>
        <begin position="703"/>
        <end position="728"/>
    </location>
</feature>
<dbReference type="Proteomes" id="UP000233551">
    <property type="component" value="Unassembled WGS sequence"/>
</dbReference>
<feature type="compositionally biased region" description="Basic and acidic residues" evidence="1">
    <location>
        <begin position="942"/>
        <end position="951"/>
    </location>
</feature>
<feature type="region of interest" description="Disordered" evidence="1">
    <location>
        <begin position="1100"/>
        <end position="1155"/>
    </location>
</feature>
<feature type="compositionally biased region" description="Polar residues" evidence="1">
    <location>
        <begin position="153"/>
        <end position="170"/>
    </location>
</feature>
<reference evidence="4 6" key="3">
    <citation type="submission" date="2017-11" db="EMBL/GenBank/DDBJ databases">
        <title>De-novo sequencing of pomegranate (Punica granatum L.) genome.</title>
        <authorList>
            <person name="Akparov Z."/>
            <person name="Amiraslanov A."/>
            <person name="Hajiyeva S."/>
            <person name="Abbasov M."/>
            <person name="Kaur K."/>
            <person name="Hamwieh A."/>
            <person name="Solovyev V."/>
            <person name="Salamov A."/>
            <person name="Braich B."/>
            <person name="Kosarev P."/>
            <person name="Mahmoud A."/>
            <person name="Hajiyev E."/>
            <person name="Babayeva S."/>
            <person name="Izzatullayeva V."/>
            <person name="Mammadov A."/>
            <person name="Mammadov A."/>
            <person name="Sharifova S."/>
            <person name="Ojaghi J."/>
            <person name="Eynullazada K."/>
            <person name="Bayramov B."/>
            <person name="Abdulazimova A."/>
            <person name="Shahmuradov I."/>
        </authorList>
    </citation>
    <scope>NUCLEOTIDE SEQUENCE [LARGE SCALE GENOMIC DNA]</scope>
    <source>
        <strain evidence="4">AG2017</strain>
        <strain evidence="6">cv. AG2017</strain>
        <tissue evidence="4">Leaf</tissue>
    </source>
</reference>
<dbReference type="InterPro" id="IPR044681">
    <property type="entry name" value="PICBP-like"/>
</dbReference>
<feature type="compositionally biased region" description="Basic and acidic residues" evidence="1">
    <location>
        <begin position="525"/>
        <end position="558"/>
    </location>
</feature>
<feature type="compositionally biased region" description="Polar residues" evidence="1">
    <location>
        <begin position="484"/>
        <end position="494"/>
    </location>
</feature>
<feature type="compositionally biased region" description="Polar residues" evidence="1">
    <location>
        <begin position="20"/>
        <end position="41"/>
    </location>
</feature>
<feature type="region of interest" description="Disordered" evidence="1">
    <location>
        <begin position="854"/>
        <end position="903"/>
    </location>
</feature>
<organism evidence="3 5">
    <name type="scientific">Punica granatum</name>
    <name type="common">Pomegranate</name>
    <dbReference type="NCBI Taxonomy" id="22663"/>
    <lineage>
        <taxon>Eukaryota</taxon>
        <taxon>Viridiplantae</taxon>
        <taxon>Streptophyta</taxon>
        <taxon>Embryophyta</taxon>
        <taxon>Tracheophyta</taxon>
        <taxon>Spermatophyta</taxon>
        <taxon>Magnoliopsida</taxon>
        <taxon>eudicotyledons</taxon>
        <taxon>Gunneridae</taxon>
        <taxon>Pentapetalae</taxon>
        <taxon>rosids</taxon>
        <taxon>malvids</taxon>
        <taxon>Myrtales</taxon>
        <taxon>Lythraceae</taxon>
        <taxon>Punica</taxon>
    </lineage>
</organism>
<accession>A0A218X254</accession>
<feature type="compositionally biased region" description="Basic and acidic residues" evidence="1">
    <location>
        <begin position="1108"/>
        <end position="1118"/>
    </location>
</feature>
<dbReference type="OrthoDB" id="1096728at2759"/>
<dbReference type="GeneID" id="116196743"/>
<evidence type="ECO:0000313" key="4">
    <source>
        <dbReference type="EMBL" id="PKI32613.1"/>
    </source>
</evidence>
<feature type="compositionally biased region" description="Basic and acidic residues" evidence="1">
    <location>
        <begin position="1218"/>
        <end position="1261"/>
    </location>
</feature>
<name>A0A218X254_PUNGR</name>
<feature type="compositionally biased region" description="Polar residues" evidence="1">
    <location>
        <begin position="876"/>
        <end position="885"/>
    </location>
</feature>
<feature type="domain" description="Calmodulin-binding" evidence="2">
    <location>
        <begin position="734"/>
        <end position="848"/>
    </location>
</feature>
<sequence length="1365" mass="151402">MGSSARGGESDSEKLLLYLSSDSAGSERSTPMETSDASASYAKTNDALLDGEADGMKELMGALTRRRSLKVAKGLTRMSSLKPRRPTTRKVFSGSERKKKLKKLRSIKLVGPASSSSRRQEGLDHDQLSRSRDEADVPPNYLKATRSSDVKKVNSQPSPHKSECSISSSDGEGKIVNSFTISTARNKPVIAFRRTASLRPVRILAKVPSLKPKRPSTRKCSDNSKVSDSSVHSATCSSAIKGSKFLAQVENQQAGDVSEKISAMKVCPYSYCSLHGHHHAAPTLKRLKSARKRVKNQRSKKLDVLSRSGREDFEKESSHDAEKVKKELTEEINCRKDAGSNADDGRDRVKEVAEKVFQEKKEQSRTADPPVAREENLCQAFDSSLKAPANQKAHEQRESAVDILESINAERKEKEESGEGPGSRGRKFVSIGTQTDLELEEWGNDYSVSYHIENDHSEEISEAFETVQETEDENPPASGELSHGDSTSNNEQPNSSKAAAVADEEEVAGAVVSVFPTEELGSAHAKMEENLGSPEEPKEALPDLREEPISVREEKNKNQESPGEPIEALSGSTGMSLLACKTMDENLESPRESEPDSTSDDSFKSSFGRRKFNDLWYLIYQHMVSDVAENGGIESPVHQVNKDANLLPGSDRDPQVANHDEAAQQEELQQSDAIKLLQEAISKILEQSQDQCLMKKSSADNINFDKKETGEDRSIDHKSEKEPDLEEEKLEALEVSKIEAKREGNAGGRPNQMASKRWSNLKKYILMKRFIKAVEKTKNFSRRIQRFPSSEVYPEQEKVNLRRQQIGERKIAEEWMLDRALQKVISKLDPAQKRGVAFLVEAFETVNPVAGGKTGMSMNASSPSNVNRSGARETALVQNEGQSTKHNGDSAEILTVPSDDGERYQKENENLVASPTEQASKLIFVSEQPGERNLSVPPQKSIDGDKAENRDQVGGPAVGRVQDIQREGIPSSNSQLKTGNDGRSRKSLLDSDISRMCVTEDHVERTAVEVSISSALVHDEPINPTAASKTDDGDVNSIRTVELTEALEKDGEALVGKEVVLGSPHSEECRADEGDEPQSEKKKYTGLWYLIYKHMASGLATEQGSEPIDPRVDGNRLEEENEEEESRSVDMPSSCPGSLRAEQDGLIKGRAEGEEMKLRKIEAVKLVQQALDEMLLECEDSSPHDRSNTSNGGVDEQESKENSGSNYRENSLPASTDTAKDGPMHFGKVKENKPLPDLEIQLKPDDAVHQEEESTDFKEGNKSNPRSVKNWNNLRKMILLSRFVKALEKVRNFNPQERGHLPLDPDRERERVNLKHQDMDGRKNAEEYLLDYALQRVVSRLTPARKQKVHLLVEAFETVTPPLRK</sequence>